<accession>A0AAI9ZSW7</accession>
<keyword evidence="1" id="KW-0732">Signal</keyword>
<dbReference type="InterPro" id="IPR005197">
    <property type="entry name" value="Glyco_hydro_71"/>
</dbReference>
<dbReference type="EMBL" id="JAHMHQ010000008">
    <property type="protein sequence ID" value="KAK1637498.1"/>
    <property type="molecule type" value="Genomic_DNA"/>
</dbReference>
<evidence type="ECO:0000256" key="1">
    <source>
        <dbReference type="SAM" id="SignalP"/>
    </source>
</evidence>
<dbReference type="PANTHER" id="PTHR43173:SF33">
    <property type="entry name" value="ASCUS WALL ENDO-1,3-ALPHA-GLUCANASE-RELATED"/>
    <property type="match status" value="1"/>
</dbReference>
<sequence>MRLLHVLGALLASTQVAATAVFAHFMKYGGQSTYFQYKGKPLVSTFEGPNNADDWVGIKQATGCFFVPDWSSVGAGPAIALAGGVADGLFSWAGWAYGKNNMTTYVDASYNQALKAGSKPYMMPVSPWFYTNLPGYNKNWAWRGDNLWYDRWQHVWNVKPEFVQIISWNDYGESHYIGPLDDRQYEAFEIGQAPFNYVKDMPHDAWRAHLPFLIDTYKNLNPAVGKESVVMWYRESPGKVCRDGGTTGNTANQLQVEFEPSEIFEDRIFIAALMAEPANIQLTDGEHLNELVRESEWAYIPAGGVGIYQTSIAMETMLDMGGEITAEIYRTSLSKC</sequence>
<dbReference type="AlphaFoldDB" id="A0AAI9ZSW7"/>
<protein>
    <submittedName>
        <fullName evidence="2">Glycoside hydrolase</fullName>
    </submittedName>
</protein>
<feature type="chain" id="PRO_5042595573" evidence="1">
    <location>
        <begin position="20"/>
        <end position="336"/>
    </location>
</feature>
<dbReference type="InterPro" id="IPR051130">
    <property type="entry name" value="Mito_struct-func_regulator"/>
</dbReference>
<proteinExistence type="predicted"/>
<dbReference type="Pfam" id="PF03659">
    <property type="entry name" value="Glyco_hydro_71"/>
    <property type="match status" value="1"/>
</dbReference>
<feature type="signal peptide" evidence="1">
    <location>
        <begin position="1"/>
        <end position="19"/>
    </location>
</feature>
<keyword evidence="3" id="KW-1185">Reference proteome</keyword>
<dbReference type="RefSeq" id="XP_060446105.1">
    <property type="nucleotide sequence ID" value="XM_060587807.1"/>
</dbReference>
<dbReference type="CDD" id="cd11577">
    <property type="entry name" value="GH71"/>
    <property type="match status" value="1"/>
</dbReference>
<comment type="caution">
    <text evidence="2">The sequence shown here is derived from an EMBL/GenBank/DDBJ whole genome shotgun (WGS) entry which is preliminary data.</text>
</comment>
<evidence type="ECO:0000313" key="3">
    <source>
        <dbReference type="Proteomes" id="UP001243989"/>
    </source>
</evidence>
<reference evidence="2" key="1">
    <citation type="submission" date="2021-06" db="EMBL/GenBank/DDBJ databases">
        <title>Comparative genomics, transcriptomics and evolutionary studies reveal genomic signatures of adaptation to plant cell wall in hemibiotrophic fungi.</title>
        <authorList>
            <consortium name="DOE Joint Genome Institute"/>
            <person name="Baroncelli R."/>
            <person name="Diaz J.F."/>
            <person name="Benocci T."/>
            <person name="Peng M."/>
            <person name="Battaglia E."/>
            <person name="Haridas S."/>
            <person name="Andreopoulos W."/>
            <person name="Labutti K."/>
            <person name="Pangilinan J."/>
            <person name="Floch G.L."/>
            <person name="Makela M.R."/>
            <person name="Henrissat B."/>
            <person name="Grigoriev I.V."/>
            <person name="Crouch J.A."/>
            <person name="De Vries R.P."/>
            <person name="Sukno S.A."/>
            <person name="Thon M.R."/>
        </authorList>
    </citation>
    <scope>NUCLEOTIDE SEQUENCE</scope>
    <source>
        <strain evidence="2">CBS 102054</strain>
    </source>
</reference>
<name>A0AAI9ZSW7_9PEZI</name>
<keyword evidence="2" id="KW-0378">Hydrolase</keyword>
<gene>
    <name evidence="2" type="ORF">BDP81DRAFT_393214</name>
</gene>
<dbReference type="PANTHER" id="PTHR43173">
    <property type="entry name" value="ABC1 FAMILY PROTEIN"/>
    <property type="match status" value="1"/>
</dbReference>
<dbReference type="GeneID" id="85472669"/>
<dbReference type="Proteomes" id="UP001243989">
    <property type="component" value="Unassembled WGS sequence"/>
</dbReference>
<evidence type="ECO:0000313" key="2">
    <source>
        <dbReference type="EMBL" id="KAK1637498.1"/>
    </source>
</evidence>
<organism evidence="2 3">
    <name type="scientific">Colletotrichum phormii</name>
    <dbReference type="NCBI Taxonomy" id="359342"/>
    <lineage>
        <taxon>Eukaryota</taxon>
        <taxon>Fungi</taxon>
        <taxon>Dikarya</taxon>
        <taxon>Ascomycota</taxon>
        <taxon>Pezizomycotina</taxon>
        <taxon>Sordariomycetes</taxon>
        <taxon>Hypocreomycetidae</taxon>
        <taxon>Glomerellales</taxon>
        <taxon>Glomerellaceae</taxon>
        <taxon>Colletotrichum</taxon>
        <taxon>Colletotrichum acutatum species complex</taxon>
    </lineage>
</organism>
<dbReference type="Gene3D" id="3.20.20.80">
    <property type="entry name" value="Glycosidases"/>
    <property type="match status" value="1"/>
</dbReference>
<dbReference type="GO" id="GO:0051118">
    <property type="term" value="F:glucan endo-1,3-alpha-glucosidase activity"/>
    <property type="evidence" value="ECO:0007669"/>
    <property type="project" value="InterPro"/>
</dbReference>